<feature type="domain" description="Antitoxin Xre/MbcA/ParS-like toxin-binding" evidence="1">
    <location>
        <begin position="80"/>
        <end position="130"/>
    </location>
</feature>
<dbReference type="Proteomes" id="UP001494588">
    <property type="component" value="Unassembled WGS sequence"/>
</dbReference>
<evidence type="ECO:0000259" key="2">
    <source>
        <dbReference type="Pfam" id="PF20432"/>
    </source>
</evidence>
<dbReference type="InterPro" id="IPR024467">
    <property type="entry name" value="Xre/MbcA/ParS-like_toxin-bd"/>
</dbReference>
<dbReference type="InterPro" id="IPR046847">
    <property type="entry name" value="Xre-like_HTH"/>
</dbReference>
<dbReference type="NCBIfam" id="TIGR02293">
    <property type="entry name" value="TAS_TIGR02293"/>
    <property type="match status" value="1"/>
</dbReference>
<feature type="domain" description="Antitoxin Xre-like helix-turn-helix" evidence="2">
    <location>
        <begin position="14"/>
        <end position="75"/>
    </location>
</feature>
<comment type="caution">
    <text evidence="3">The sequence shown here is derived from an EMBL/GenBank/DDBJ whole genome shotgun (WGS) entry which is preliminary data.</text>
</comment>
<name>A0ABU9QLZ0_9BURK</name>
<sequence>MGITKVTDMTPLQAHDIVTHGLPVVLAREMMDAYEVIAREALLQAIGVSERTLQRGRDEDRLLDSNATDRLIRLASITEQAIDVLGSKEAAEHWLSTPAIGLDQRRPIDLLQSSEGAELVKTLLIRMDYGVYS</sequence>
<dbReference type="InterPro" id="IPR011979">
    <property type="entry name" value="Antitox_Xre"/>
</dbReference>
<evidence type="ECO:0000313" key="4">
    <source>
        <dbReference type="Proteomes" id="UP001494588"/>
    </source>
</evidence>
<accession>A0ABU9QLZ0</accession>
<proteinExistence type="predicted"/>
<evidence type="ECO:0000259" key="1">
    <source>
        <dbReference type="Pfam" id="PF09722"/>
    </source>
</evidence>
<dbReference type="EMBL" id="JAZHGC010000037">
    <property type="protein sequence ID" value="MEM5290490.1"/>
    <property type="molecule type" value="Genomic_DNA"/>
</dbReference>
<dbReference type="RefSeq" id="WP_233472095.1">
    <property type="nucleotide sequence ID" value="NZ_CAJHCS010000034.1"/>
</dbReference>
<keyword evidence="4" id="KW-1185">Reference proteome</keyword>
<protein>
    <submittedName>
        <fullName evidence="3">Antitoxin Xre/MbcA/ParS toxin-binding domain-containing protein</fullName>
    </submittedName>
</protein>
<gene>
    <name evidence="3" type="ORF">V4C55_32685</name>
</gene>
<evidence type="ECO:0000313" key="3">
    <source>
        <dbReference type="EMBL" id="MEM5290490.1"/>
    </source>
</evidence>
<dbReference type="Pfam" id="PF09722">
    <property type="entry name" value="Xre_MbcA_ParS_C"/>
    <property type="match status" value="1"/>
</dbReference>
<reference evidence="3 4" key="1">
    <citation type="submission" date="2024-01" db="EMBL/GenBank/DDBJ databases">
        <title>The diversity of rhizobia nodulating Mimosa spp. in eleven states of Brazil covering several biomes is determined by host plant, location, and edaphic factors.</title>
        <authorList>
            <person name="Rouws L."/>
            <person name="Barauna A."/>
            <person name="Beukes C."/>
            <person name="De Faria S.M."/>
            <person name="Gross E."/>
            <person name="Dos Reis Junior F.B."/>
            <person name="Simon M."/>
            <person name="Maluk M."/>
            <person name="Odee D.W."/>
            <person name="Kenicer G."/>
            <person name="Young J.P.W."/>
            <person name="Reis V.M."/>
            <person name="Zilli J."/>
            <person name="James E.K."/>
        </authorList>
    </citation>
    <scope>NUCLEOTIDE SEQUENCE [LARGE SCALE GENOMIC DNA]</scope>
    <source>
        <strain evidence="3 4">JPY77</strain>
    </source>
</reference>
<dbReference type="Pfam" id="PF20432">
    <property type="entry name" value="Xre-like-HTH"/>
    <property type="match status" value="1"/>
</dbReference>
<organism evidence="3 4">
    <name type="scientific">Paraburkholderia sabiae</name>
    <dbReference type="NCBI Taxonomy" id="273251"/>
    <lineage>
        <taxon>Bacteria</taxon>
        <taxon>Pseudomonadati</taxon>
        <taxon>Pseudomonadota</taxon>
        <taxon>Betaproteobacteria</taxon>
        <taxon>Burkholderiales</taxon>
        <taxon>Burkholderiaceae</taxon>
        <taxon>Paraburkholderia</taxon>
    </lineage>
</organism>